<keyword evidence="2" id="KW-0690">Ribosome biogenesis</keyword>
<keyword evidence="9" id="KW-1185">Reference proteome</keyword>
<keyword evidence="3" id="KW-0698">rRNA processing</keyword>
<evidence type="ECO:0000256" key="6">
    <source>
        <dbReference type="ARBA" id="ARBA00023163"/>
    </source>
</evidence>
<keyword evidence="7" id="KW-0539">Nucleus</keyword>
<accession>A0A212C1B0</accession>
<dbReference type="EMBL" id="MKHE01000033">
    <property type="protein sequence ID" value="OWJ99780.1"/>
    <property type="molecule type" value="Genomic_DNA"/>
</dbReference>
<dbReference type="GO" id="GO:0045943">
    <property type="term" value="P:positive regulation of transcription by RNA polymerase I"/>
    <property type="evidence" value="ECO:0007669"/>
    <property type="project" value="InterPro"/>
</dbReference>
<evidence type="ECO:0000256" key="1">
    <source>
        <dbReference type="ARBA" id="ARBA00004604"/>
    </source>
</evidence>
<gene>
    <name evidence="8" type="ORF">Celaphus_00015636</name>
</gene>
<evidence type="ECO:0000313" key="9">
    <source>
        <dbReference type="Proteomes" id="UP000242450"/>
    </source>
</evidence>
<dbReference type="InterPro" id="IPR053826">
    <property type="entry name" value="WDR75"/>
</dbReference>
<organism evidence="8 9">
    <name type="scientific">Cervus elaphus hippelaphus</name>
    <name type="common">European red deer</name>
    <dbReference type="NCBI Taxonomy" id="46360"/>
    <lineage>
        <taxon>Eukaryota</taxon>
        <taxon>Metazoa</taxon>
        <taxon>Chordata</taxon>
        <taxon>Craniata</taxon>
        <taxon>Vertebrata</taxon>
        <taxon>Euteleostomi</taxon>
        <taxon>Mammalia</taxon>
        <taxon>Eutheria</taxon>
        <taxon>Laurasiatheria</taxon>
        <taxon>Artiodactyla</taxon>
        <taxon>Ruminantia</taxon>
        <taxon>Pecora</taxon>
        <taxon>Cervidae</taxon>
        <taxon>Cervinae</taxon>
        <taxon>Cervus</taxon>
    </lineage>
</organism>
<dbReference type="GO" id="GO:0003723">
    <property type="term" value="F:RNA binding"/>
    <property type="evidence" value="ECO:0007669"/>
    <property type="project" value="InterPro"/>
</dbReference>
<keyword evidence="5" id="KW-0677">Repeat</keyword>
<dbReference type="SUPFAM" id="SSF117289">
    <property type="entry name" value="Nucleoporin domain"/>
    <property type="match status" value="1"/>
</dbReference>
<dbReference type="InterPro" id="IPR015943">
    <property type="entry name" value="WD40/YVTN_repeat-like_dom_sf"/>
</dbReference>
<evidence type="ECO:0000256" key="5">
    <source>
        <dbReference type="ARBA" id="ARBA00022737"/>
    </source>
</evidence>
<evidence type="ECO:0000256" key="3">
    <source>
        <dbReference type="ARBA" id="ARBA00022552"/>
    </source>
</evidence>
<dbReference type="PANTHER" id="PTHR44215">
    <property type="entry name" value="WD REPEAT-CONTAINING PROTEIN 75"/>
    <property type="match status" value="1"/>
</dbReference>
<keyword evidence="6" id="KW-0804">Transcription</keyword>
<dbReference type="Proteomes" id="UP000242450">
    <property type="component" value="Chromosome 33"/>
</dbReference>
<evidence type="ECO:0000313" key="8">
    <source>
        <dbReference type="EMBL" id="OWJ99780.1"/>
    </source>
</evidence>
<dbReference type="GO" id="GO:0006364">
    <property type="term" value="P:rRNA processing"/>
    <property type="evidence" value="ECO:0007669"/>
    <property type="project" value="UniProtKB-KW"/>
</dbReference>
<dbReference type="OrthoDB" id="4096at2759"/>
<dbReference type="GO" id="GO:2000234">
    <property type="term" value="P:positive regulation of rRNA processing"/>
    <property type="evidence" value="ECO:0007669"/>
    <property type="project" value="TreeGrafter"/>
</dbReference>
<feature type="non-terminal residue" evidence="8">
    <location>
        <position position="198"/>
    </location>
</feature>
<dbReference type="InterPro" id="IPR001680">
    <property type="entry name" value="WD40_rpt"/>
</dbReference>
<protein>
    <submittedName>
        <fullName evidence="8">WDR75</fullName>
    </submittedName>
</protein>
<dbReference type="Pfam" id="PF23869">
    <property type="entry name" value="Beta-prop_WDR75_1st"/>
    <property type="match status" value="1"/>
</dbReference>
<comment type="subcellular location">
    <subcellularLocation>
        <location evidence="1">Nucleus</location>
        <location evidence="1">Nucleolus</location>
    </subcellularLocation>
</comment>
<dbReference type="AlphaFoldDB" id="A0A212C1B0"/>
<evidence type="ECO:0000256" key="4">
    <source>
        <dbReference type="ARBA" id="ARBA00022574"/>
    </source>
</evidence>
<name>A0A212C1B0_CEREH</name>
<keyword evidence="4" id="KW-0853">WD repeat</keyword>
<dbReference type="PANTHER" id="PTHR44215:SF1">
    <property type="entry name" value="WD REPEAT-CONTAINING PROTEIN 75"/>
    <property type="match status" value="1"/>
</dbReference>
<dbReference type="Pfam" id="PF00400">
    <property type="entry name" value="WD40"/>
    <property type="match status" value="1"/>
</dbReference>
<dbReference type="Gene3D" id="2.130.10.10">
    <property type="entry name" value="YVTN repeat-like/Quinoprotein amine dehydrogenase"/>
    <property type="match status" value="2"/>
</dbReference>
<dbReference type="GO" id="GO:0032040">
    <property type="term" value="C:small-subunit processome"/>
    <property type="evidence" value="ECO:0007669"/>
    <property type="project" value="InterPro"/>
</dbReference>
<evidence type="ECO:0000256" key="7">
    <source>
        <dbReference type="ARBA" id="ARBA00023242"/>
    </source>
</evidence>
<proteinExistence type="predicted"/>
<sequence length="198" mass="22773">MVEEEGIRVVRCGGSELNFRRAVFSADSKYIFCVSGDFIKVYSTATEECVHILQGHRNLVTGIQLNPNNHLQGEYVAAVRDFYLSVYFFKKKTTTRFTLSSSRNKKHARNNFTCVACHPKEDCIATGHKDGKIRLWRNFDDEKKYTYTCLHWHHDLVMDLAFSVTEITIIHRNLEASASLLTFSTQSPEEKLTPTSRQ</sequence>
<reference evidence="8 9" key="1">
    <citation type="journal article" date="2018" name="Mol. Genet. Genomics">
        <title>The red deer Cervus elaphus genome CerEla1.0: sequencing, annotating, genes, and chromosomes.</title>
        <authorList>
            <person name="Bana N.A."/>
            <person name="Nyiri A."/>
            <person name="Nagy J."/>
            <person name="Frank K."/>
            <person name="Nagy T."/>
            <person name="Steger V."/>
            <person name="Schiller M."/>
            <person name="Lakatos P."/>
            <person name="Sugar L."/>
            <person name="Horn P."/>
            <person name="Barta E."/>
            <person name="Orosz L."/>
        </authorList>
    </citation>
    <scope>NUCLEOTIDE SEQUENCE [LARGE SCALE GENOMIC DNA]</scope>
    <source>
        <strain evidence="8">Hungarian</strain>
    </source>
</reference>
<dbReference type="SMART" id="SM00320">
    <property type="entry name" value="WD40"/>
    <property type="match status" value="3"/>
</dbReference>
<comment type="caution">
    <text evidence="8">The sequence shown here is derived from an EMBL/GenBank/DDBJ whole genome shotgun (WGS) entry which is preliminary data.</text>
</comment>
<evidence type="ECO:0000256" key="2">
    <source>
        <dbReference type="ARBA" id="ARBA00022517"/>
    </source>
</evidence>